<proteinExistence type="inferred from homology"/>
<evidence type="ECO:0000256" key="1">
    <source>
        <dbReference type="ARBA" id="ARBA00010128"/>
    </source>
</evidence>
<evidence type="ECO:0000313" key="7">
    <source>
        <dbReference type="EMBL" id="KAJ4776023.1"/>
    </source>
</evidence>
<dbReference type="InterPro" id="IPR036282">
    <property type="entry name" value="Glutathione-S-Trfase_C_sf"/>
</dbReference>
<evidence type="ECO:0000259" key="6">
    <source>
        <dbReference type="PROSITE" id="PS50405"/>
    </source>
</evidence>
<dbReference type="GO" id="GO:0006749">
    <property type="term" value="P:glutathione metabolic process"/>
    <property type="evidence" value="ECO:0007669"/>
    <property type="project" value="TreeGrafter"/>
</dbReference>
<dbReference type="InterPro" id="IPR040079">
    <property type="entry name" value="Glutathione_S-Trfase"/>
</dbReference>
<evidence type="ECO:0000313" key="8">
    <source>
        <dbReference type="Proteomes" id="UP001140206"/>
    </source>
</evidence>
<accession>A0AAV8E3Q5</accession>
<dbReference type="InterPro" id="IPR004046">
    <property type="entry name" value="GST_C"/>
</dbReference>
<dbReference type="PROSITE" id="PS50404">
    <property type="entry name" value="GST_NTER"/>
    <property type="match status" value="1"/>
</dbReference>
<dbReference type="PANTHER" id="PTHR43900">
    <property type="entry name" value="GLUTATHIONE S-TRANSFERASE RHO"/>
    <property type="match status" value="1"/>
</dbReference>
<reference evidence="7" key="1">
    <citation type="submission" date="2022-08" db="EMBL/GenBank/DDBJ databases">
        <authorList>
            <person name="Marques A."/>
        </authorList>
    </citation>
    <scope>NUCLEOTIDE SEQUENCE</scope>
    <source>
        <strain evidence="7">RhyPub2mFocal</strain>
        <tissue evidence="7">Leaves</tissue>
    </source>
</reference>
<protein>
    <recommendedName>
        <fullName evidence="2">glutathione transferase</fullName>
        <ecNumber evidence="2">2.5.1.18</ecNumber>
    </recommendedName>
</protein>
<gene>
    <name evidence="7" type="ORF">LUZ62_060280</name>
</gene>
<keyword evidence="3" id="KW-0808">Transferase</keyword>
<dbReference type="SUPFAM" id="SSF47616">
    <property type="entry name" value="GST C-terminal domain-like"/>
    <property type="match status" value="1"/>
</dbReference>
<dbReference type="InterPro" id="IPR036249">
    <property type="entry name" value="Thioredoxin-like_sf"/>
</dbReference>
<feature type="domain" description="GST C-terminal" evidence="6">
    <location>
        <begin position="86"/>
        <end position="210"/>
    </location>
</feature>
<comment type="catalytic activity">
    <reaction evidence="4">
        <text>RX + glutathione = an S-substituted glutathione + a halide anion + H(+)</text>
        <dbReference type="Rhea" id="RHEA:16437"/>
        <dbReference type="ChEBI" id="CHEBI:15378"/>
        <dbReference type="ChEBI" id="CHEBI:16042"/>
        <dbReference type="ChEBI" id="CHEBI:17792"/>
        <dbReference type="ChEBI" id="CHEBI:57925"/>
        <dbReference type="ChEBI" id="CHEBI:90779"/>
        <dbReference type="EC" id="2.5.1.18"/>
    </reaction>
</comment>
<dbReference type="SFLD" id="SFLDG00358">
    <property type="entry name" value="Main_(cytGST)"/>
    <property type="match status" value="1"/>
</dbReference>
<comment type="caution">
    <text evidence="7">The sequence shown here is derived from an EMBL/GenBank/DDBJ whole genome shotgun (WGS) entry which is preliminary data.</text>
</comment>
<dbReference type="SFLD" id="SFLDG01154">
    <property type="entry name" value="Main.5:_Phi-like"/>
    <property type="match status" value="1"/>
</dbReference>
<dbReference type="Pfam" id="PF02798">
    <property type="entry name" value="GST_N"/>
    <property type="match status" value="1"/>
</dbReference>
<dbReference type="EC" id="2.5.1.18" evidence="2"/>
<dbReference type="SUPFAM" id="SSF52833">
    <property type="entry name" value="Thioredoxin-like"/>
    <property type="match status" value="1"/>
</dbReference>
<organism evidence="7 8">
    <name type="scientific">Rhynchospora pubera</name>
    <dbReference type="NCBI Taxonomy" id="906938"/>
    <lineage>
        <taxon>Eukaryota</taxon>
        <taxon>Viridiplantae</taxon>
        <taxon>Streptophyta</taxon>
        <taxon>Embryophyta</taxon>
        <taxon>Tracheophyta</taxon>
        <taxon>Spermatophyta</taxon>
        <taxon>Magnoliopsida</taxon>
        <taxon>Liliopsida</taxon>
        <taxon>Poales</taxon>
        <taxon>Cyperaceae</taxon>
        <taxon>Cyperoideae</taxon>
        <taxon>Rhynchosporeae</taxon>
        <taxon>Rhynchospora</taxon>
    </lineage>
</organism>
<dbReference type="InterPro" id="IPR034347">
    <property type="entry name" value="GST_Phi_C"/>
</dbReference>
<dbReference type="EMBL" id="JAMFTS010000003">
    <property type="protein sequence ID" value="KAJ4776023.1"/>
    <property type="molecule type" value="Genomic_DNA"/>
</dbReference>
<evidence type="ECO:0000256" key="2">
    <source>
        <dbReference type="ARBA" id="ARBA00012452"/>
    </source>
</evidence>
<evidence type="ECO:0000256" key="3">
    <source>
        <dbReference type="ARBA" id="ARBA00022679"/>
    </source>
</evidence>
<dbReference type="PROSITE" id="PS50405">
    <property type="entry name" value="GST_CTER"/>
    <property type="match status" value="1"/>
</dbReference>
<dbReference type="GO" id="GO:0004364">
    <property type="term" value="F:glutathione transferase activity"/>
    <property type="evidence" value="ECO:0007669"/>
    <property type="project" value="UniProtKB-EC"/>
</dbReference>
<dbReference type="Gene3D" id="1.20.1050.10">
    <property type="match status" value="1"/>
</dbReference>
<dbReference type="InterPro" id="IPR010987">
    <property type="entry name" value="Glutathione-S-Trfase_C-like"/>
</dbReference>
<keyword evidence="8" id="KW-1185">Reference proteome</keyword>
<sequence length="210" mass="23610">MAIKVYGLPVSNNALRAMATLNEKELEYELCPVDLQSGAHKKPEFLALNPFGQIPVVQDGDEIIFESRAISRYIATKYKESGADLLPVNSAKFETWLQVESSQFYPAISELNFELLFKPMFGMTTDMSNVEKQAEKLSAVLDVYEAHLAKNKYMAGEVFTLADLNHMPEIFLLLKSPKAELITSKPHVKAWWEDISARPAWKKTAASIPL</sequence>
<feature type="domain" description="GST N-terminal" evidence="5">
    <location>
        <begin position="1"/>
        <end position="82"/>
    </location>
</feature>
<comment type="similarity">
    <text evidence="1">Belongs to the GST superfamily. Phi family.</text>
</comment>
<dbReference type="SFLD" id="SFLDS00019">
    <property type="entry name" value="Glutathione_Transferase_(cytos"/>
    <property type="match status" value="1"/>
</dbReference>
<dbReference type="Proteomes" id="UP001140206">
    <property type="component" value="Chromosome 3"/>
</dbReference>
<dbReference type="GO" id="GO:0009635">
    <property type="term" value="P:response to herbicide"/>
    <property type="evidence" value="ECO:0007669"/>
    <property type="project" value="UniProtKB-ARBA"/>
</dbReference>
<dbReference type="Pfam" id="PF00043">
    <property type="entry name" value="GST_C"/>
    <property type="match status" value="1"/>
</dbReference>
<dbReference type="InterPro" id="IPR004045">
    <property type="entry name" value="Glutathione_S-Trfase_N"/>
</dbReference>
<dbReference type="CDD" id="cd03187">
    <property type="entry name" value="GST_C_Phi"/>
    <property type="match status" value="1"/>
</dbReference>
<evidence type="ECO:0000259" key="5">
    <source>
        <dbReference type="PROSITE" id="PS50404"/>
    </source>
</evidence>
<dbReference type="Gene3D" id="3.40.30.10">
    <property type="entry name" value="Glutaredoxin"/>
    <property type="match status" value="1"/>
</dbReference>
<dbReference type="GO" id="GO:0043295">
    <property type="term" value="F:glutathione binding"/>
    <property type="evidence" value="ECO:0007669"/>
    <property type="project" value="TreeGrafter"/>
</dbReference>
<dbReference type="PANTHER" id="PTHR43900:SF3">
    <property type="entry name" value="GLUTATHIONE S-TRANSFERASE RHO"/>
    <property type="match status" value="1"/>
</dbReference>
<dbReference type="FunFam" id="3.40.30.10:FF:000016">
    <property type="entry name" value="Glutathione S-transferase F2"/>
    <property type="match status" value="1"/>
</dbReference>
<dbReference type="AlphaFoldDB" id="A0AAV8E3Q5"/>
<dbReference type="FunFam" id="1.20.1050.10:FF:000004">
    <property type="entry name" value="Glutathione S-transferase F2"/>
    <property type="match status" value="1"/>
</dbReference>
<evidence type="ECO:0000256" key="4">
    <source>
        <dbReference type="ARBA" id="ARBA00047960"/>
    </source>
</evidence>
<name>A0AAV8E3Q5_9POAL</name>
<dbReference type="CDD" id="cd03053">
    <property type="entry name" value="GST_N_Phi"/>
    <property type="match status" value="1"/>
</dbReference>
<dbReference type="GO" id="GO:0005737">
    <property type="term" value="C:cytoplasm"/>
    <property type="evidence" value="ECO:0007669"/>
    <property type="project" value="TreeGrafter"/>
</dbReference>